<keyword evidence="1" id="KW-0732">Signal</keyword>
<comment type="caution">
    <text evidence="2">The sequence shown here is derived from an EMBL/GenBank/DDBJ whole genome shotgun (WGS) entry which is preliminary data.</text>
</comment>
<evidence type="ECO:0000313" key="3">
    <source>
        <dbReference type="Proteomes" id="UP001371218"/>
    </source>
</evidence>
<proteinExistence type="predicted"/>
<dbReference type="Proteomes" id="UP001371218">
    <property type="component" value="Unassembled WGS sequence"/>
</dbReference>
<evidence type="ECO:0000256" key="1">
    <source>
        <dbReference type="SAM" id="SignalP"/>
    </source>
</evidence>
<dbReference type="EMBL" id="JBBUTG010000003">
    <property type="protein sequence ID" value="MEK8030580.1"/>
    <property type="molecule type" value="Genomic_DNA"/>
</dbReference>
<protein>
    <submittedName>
        <fullName evidence="2">Uncharacterized protein</fullName>
    </submittedName>
</protein>
<feature type="signal peptide" evidence="1">
    <location>
        <begin position="1"/>
        <end position="19"/>
    </location>
</feature>
<gene>
    <name evidence="2" type="ORF">AACH06_07050</name>
</gene>
<evidence type="ECO:0000313" key="2">
    <source>
        <dbReference type="EMBL" id="MEK8030580.1"/>
    </source>
</evidence>
<accession>A0ABU9BKU5</accession>
<name>A0ABU9BKU5_9BURK</name>
<feature type="chain" id="PRO_5047378039" evidence="1">
    <location>
        <begin position="20"/>
        <end position="176"/>
    </location>
</feature>
<dbReference type="RefSeq" id="WP_341424942.1">
    <property type="nucleotide sequence ID" value="NZ_JBBUTG010000003.1"/>
</dbReference>
<sequence length="176" mass="18447">MRAMYFWLAASLFSTSAMAAGYSEKKSGDLSNSGATPTAVKLKLGNNVISGKYGTKSGTTDRDYFTIKIPAGQQLSAIILEPETQVGINVSFIGIQKGKQVTVPPVGGSPEDLLGYALYGTSDEGKDILPAIGQGSGSKGFVPPLGAGTYSFWVQETATCDCQYKFTFVMSAATGE</sequence>
<reference evidence="2 3" key="1">
    <citation type="submission" date="2024-04" db="EMBL/GenBank/DDBJ databases">
        <title>Novel species of the genus Ideonella isolated from streams.</title>
        <authorList>
            <person name="Lu H."/>
        </authorList>
    </citation>
    <scope>NUCLEOTIDE SEQUENCE [LARGE SCALE GENOMIC DNA]</scope>
    <source>
        <strain evidence="2 3">DXS29W</strain>
    </source>
</reference>
<keyword evidence="3" id="KW-1185">Reference proteome</keyword>
<organism evidence="2 3">
    <name type="scientific">Ideonella lacteola</name>
    <dbReference type="NCBI Taxonomy" id="2984193"/>
    <lineage>
        <taxon>Bacteria</taxon>
        <taxon>Pseudomonadati</taxon>
        <taxon>Pseudomonadota</taxon>
        <taxon>Betaproteobacteria</taxon>
        <taxon>Burkholderiales</taxon>
        <taxon>Sphaerotilaceae</taxon>
        <taxon>Ideonella</taxon>
    </lineage>
</organism>